<dbReference type="SUPFAM" id="SSF48726">
    <property type="entry name" value="Immunoglobulin"/>
    <property type="match status" value="1"/>
</dbReference>
<keyword evidence="6" id="KW-1133">Transmembrane helix</keyword>
<dbReference type="GO" id="GO:0005911">
    <property type="term" value="C:cell-cell junction"/>
    <property type="evidence" value="ECO:0007669"/>
    <property type="project" value="TreeGrafter"/>
</dbReference>
<proteinExistence type="predicted"/>
<evidence type="ECO:0000313" key="8">
    <source>
        <dbReference type="Ensembl" id="ENSSLUP00000006056.1"/>
    </source>
</evidence>
<dbReference type="InterPro" id="IPR013106">
    <property type="entry name" value="Ig_V-set"/>
</dbReference>
<dbReference type="PANTHER" id="PTHR12080">
    <property type="entry name" value="SIGNALING LYMPHOCYTIC ACTIVATION MOLECULE"/>
    <property type="match status" value="1"/>
</dbReference>
<feature type="domain" description="Immunoglobulin" evidence="7">
    <location>
        <begin position="65"/>
        <end position="165"/>
    </location>
</feature>
<keyword evidence="9" id="KW-1185">Reference proteome</keyword>
<comment type="subcellular location">
    <subcellularLocation>
        <location evidence="1">Membrane</location>
    </subcellularLocation>
</comment>
<evidence type="ECO:0000256" key="1">
    <source>
        <dbReference type="ARBA" id="ARBA00004370"/>
    </source>
</evidence>
<accession>A0A8D0CPM9</accession>
<keyword evidence="2" id="KW-0732">Signal</keyword>
<organism evidence="8 9">
    <name type="scientific">Sander lucioperca</name>
    <name type="common">Pike-perch</name>
    <name type="synonym">Perca lucioperca</name>
    <dbReference type="NCBI Taxonomy" id="283035"/>
    <lineage>
        <taxon>Eukaryota</taxon>
        <taxon>Metazoa</taxon>
        <taxon>Chordata</taxon>
        <taxon>Craniata</taxon>
        <taxon>Vertebrata</taxon>
        <taxon>Euteleostomi</taxon>
        <taxon>Actinopterygii</taxon>
        <taxon>Neopterygii</taxon>
        <taxon>Teleostei</taxon>
        <taxon>Neoteleostei</taxon>
        <taxon>Acanthomorphata</taxon>
        <taxon>Eupercaria</taxon>
        <taxon>Perciformes</taxon>
        <taxon>Percoidei</taxon>
        <taxon>Percidae</taxon>
        <taxon>Luciopercinae</taxon>
        <taxon>Sander</taxon>
    </lineage>
</organism>
<feature type="transmembrane region" description="Helical" evidence="6">
    <location>
        <begin position="282"/>
        <end position="302"/>
    </location>
</feature>
<dbReference type="GO" id="GO:0016020">
    <property type="term" value="C:membrane"/>
    <property type="evidence" value="ECO:0007669"/>
    <property type="project" value="UniProtKB-SubCell"/>
</dbReference>
<dbReference type="Ensembl" id="ENSSLUT00000006210.1">
    <property type="protein sequence ID" value="ENSSLUP00000006056.1"/>
    <property type="gene ID" value="ENSSLUG00000002675.1"/>
</dbReference>
<sequence length="321" mass="36015">MLVLVFLVQIWVFLHHMRYWLFKQHVVVTRNKGKSKVSPLCLCVGTMKLRILLTVILQVAVIESLREVSGYLGDTVTLSSGADPSWTLSSIEWSIFPNNTWIATYRNGNKNIERVDRYKGRLSLNTSSGDLMIHNLNKEDAMEYTVDLINTQRQNKGTKTKLIVIQRLVKPIIETVTCASVKGGSWLWLRCSSKDTGVNLSWQHTFPSVTLFNMTSPDGNSADLLGFLNTTQNRVSFTCTSSRNMEDESSVVTPKCGDDKPLSPSLSPSPSPSLPPPRERNFLVFFAGFLVGALLVVIIFFFKEQIKAAWGHLQGKLFPSK</sequence>
<dbReference type="SMART" id="SM00409">
    <property type="entry name" value="IG"/>
    <property type="match status" value="1"/>
</dbReference>
<dbReference type="InterPro" id="IPR036179">
    <property type="entry name" value="Ig-like_dom_sf"/>
</dbReference>
<dbReference type="GeneTree" id="ENSGT00940000172777"/>
<dbReference type="AlphaFoldDB" id="A0A8D0CPM9"/>
<dbReference type="Proteomes" id="UP000694568">
    <property type="component" value="Unplaced"/>
</dbReference>
<protein>
    <recommendedName>
        <fullName evidence="7">Immunoglobulin domain-containing protein</fullName>
    </recommendedName>
</protein>
<evidence type="ECO:0000259" key="7">
    <source>
        <dbReference type="SMART" id="SM00409"/>
    </source>
</evidence>
<evidence type="ECO:0000256" key="2">
    <source>
        <dbReference type="ARBA" id="ARBA00022729"/>
    </source>
</evidence>
<evidence type="ECO:0000256" key="4">
    <source>
        <dbReference type="ARBA" id="ARBA00023180"/>
    </source>
</evidence>
<dbReference type="InterPro" id="IPR003599">
    <property type="entry name" value="Ig_sub"/>
</dbReference>
<keyword evidence="6" id="KW-0812">Transmembrane</keyword>
<evidence type="ECO:0000313" key="9">
    <source>
        <dbReference type="Proteomes" id="UP000694568"/>
    </source>
</evidence>
<evidence type="ECO:0000256" key="3">
    <source>
        <dbReference type="ARBA" id="ARBA00023136"/>
    </source>
</evidence>
<reference evidence="8" key="1">
    <citation type="submission" date="2025-08" db="UniProtKB">
        <authorList>
            <consortium name="Ensembl"/>
        </authorList>
    </citation>
    <scope>IDENTIFICATION</scope>
</reference>
<dbReference type="Gene3D" id="2.60.40.10">
    <property type="entry name" value="Immunoglobulins"/>
    <property type="match status" value="1"/>
</dbReference>
<dbReference type="InterPro" id="IPR015631">
    <property type="entry name" value="CD2/SLAM_rcpt"/>
</dbReference>
<evidence type="ECO:0000256" key="6">
    <source>
        <dbReference type="SAM" id="Phobius"/>
    </source>
</evidence>
<keyword evidence="3 6" id="KW-0472">Membrane</keyword>
<dbReference type="PANTHER" id="PTHR12080:SF59">
    <property type="entry name" value="HEPATIC AND GLIAL CELL ADHESION MOLECULE"/>
    <property type="match status" value="1"/>
</dbReference>
<dbReference type="InterPro" id="IPR013783">
    <property type="entry name" value="Ig-like_fold"/>
</dbReference>
<evidence type="ECO:0000256" key="5">
    <source>
        <dbReference type="SAM" id="MobiDB-lite"/>
    </source>
</evidence>
<keyword evidence="4" id="KW-0325">Glycoprotein</keyword>
<name>A0A8D0CPM9_SANLU</name>
<reference evidence="8" key="2">
    <citation type="submission" date="2025-09" db="UniProtKB">
        <authorList>
            <consortium name="Ensembl"/>
        </authorList>
    </citation>
    <scope>IDENTIFICATION</scope>
</reference>
<dbReference type="Pfam" id="PF07686">
    <property type="entry name" value="V-set"/>
    <property type="match status" value="1"/>
</dbReference>
<feature type="region of interest" description="Disordered" evidence="5">
    <location>
        <begin position="246"/>
        <end position="274"/>
    </location>
</feature>
<gene>
    <name evidence="8" type="primary">si:cabz01074946.1</name>
</gene>